<dbReference type="InterPro" id="IPR024989">
    <property type="entry name" value="MFS_assoc_dom"/>
</dbReference>
<feature type="transmembrane region" description="Helical" evidence="8">
    <location>
        <begin position="318"/>
        <end position="343"/>
    </location>
</feature>
<feature type="transmembrane region" description="Helical" evidence="8">
    <location>
        <begin position="163"/>
        <end position="182"/>
    </location>
</feature>
<dbReference type="InterPro" id="IPR026032">
    <property type="entry name" value="HcaT-like"/>
</dbReference>
<proteinExistence type="predicted"/>
<dbReference type="AlphaFoldDB" id="A0A161V8T0"/>
<evidence type="ECO:0000256" key="8">
    <source>
        <dbReference type="SAM" id="Phobius"/>
    </source>
</evidence>
<dbReference type="GO" id="GO:0030395">
    <property type="term" value="F:lactose binding"/>
    <property type="evidence" value="ECO:0007669"/>
    <property type="project" value="TreeGrafter"/>
</dbReference>
<dbReference type="PATRIC" id="fig|989403.3.peg.724"/>
<dbReference type="GO" id="GO:0005886">
    <property type="term" value="C:plasma membrane"/>
    <property type="evidence" value="ECO:0007669"/>
    <property type="project" value="UniProtKB-SubCell"/>
</dbReference>
<feature type="domain" description="Major facilitator superfamily (MFS) profile" evidence="9">
    <location>
        <begin position="1"/>
        <end position="212"/>
    </location>
</feature>
<feature type="transmembrane region" description="Helical" evidence="8">
    <location>
        <begin position="294"/>
        <end position="312"/>
    </location>
</feature>
<evidence type="ECO:0000259" key="9">
    <source>
        <dbReference type="PROSITE" id="PS50850"/>
    </source>
</evidence>
<keyword evidence="11" id="KW-1185">Reference proteome</keyword>
<reference evidence="10 11" key="1">
    <citation type="journal article" date="2016" name="Front. Microbiol.">
        <title>Comparative Genomic Analysis Reveals a Diverse Repertoire of Genes Involved in Prokaryote-Eukaryote Interactions within the Pseudovibrio Genus.</title>
        <authorList>
            <person name="Romano S."/>
            <person name="Fernandez-Guerra A."/>
            <person name="Reen F.J."/>
            <person name="Glockner F.O."/>
            <person name="Crowley S.P."/>
            <person name="O'Sullivan O."/>
            <person name="Cotter P.D."/>
            <person name="Adams C."/>
            <person name="Dobson A.D."/>
            <person name="O'Gara F."/>
        </authorList>
    </citation>
    <scope>NUCLEOTIDE SEQUENCE [LARGE SCALE GENOMIC DNA]</scope>
    <source>
        <strain evidence="10 11">Ad2</strain>
    </source>
</reference>
<organism evidence="10 11">
    <name type="scientific">Pseudovibrio axinellae</name>
    <dbReference type="NCBI Taxonomy" id="989403"/>
    <lineage>
        <taxon>Bacteria</taxon>
        <taxon>Pseudomonadati</taxon>
        <taxon>Pseudomonadota</taxon>
        <taxon>Alphaproteobacteria</taxon>
        <taxon>Hyphomicrobiales</taxon>
        <taxon>Stappiaceae</taxon>
        <taxon>Pseudovibrio</taxon>
    </lineage>
</organism>
<feature type="transmembrane region" description="Helical" evidence="8">
    <location>
        <begin position="384"/>
        <end position="403"/>
    </location>
</feature>
<dbReference type="NCBIfam" id="NF037955">
    <property type="entry name" value="mfs"/>
    <property type="match status" value="1"/>
</dbReference>
<keyword evidence="6 8" id="KW-1133">Transmembrane helix</keyword>
<evidence type="ECO:0000256" key="4">
    <source>
        <dbReference type="ARBA" id="ARBA00022519"/>
    </source>
</evidence>
<comment type="caution">
    <text evidence="10">The sequence shown here is derived from an EMBL/GenBank/DDBJ whole genome shotgun (WGS) entry which is preliminary data.</text>
</comment>
<protein>
    <submittedName>
        <fullName evidence="10">Putative 3-phenylpropionic acid transporter</fullName>
    </submittedName>
</protein>
<dbReference type="PANTHER" id="PTHR23522">
    <property type="entry name" value="BLL5896 PROTEIN"/>
    <property type="match status" value="1"/>
</dbReference>
<dbReference type="InterPro" id="IPR036259">
    <property type="entry name" value="MFS_trans_sf"/>
</dbReference>
<gene>
    <name evidence="10" type="primary">hcaT</name>
    <name evidence="10" type="ORF">PsAD2_00680</name>
</gene>
<dbReference type="PANTHER" id="PTHR23522:SF10">
    <property type="entry name" value="3-PHENYLPROPIONIC ACID TRANSPORTER-RELATED"/>
    <property type="match status" value="1"/>
</dbReference>
<dbReference type="PIRSF" id="PIRSF004925">
    <property type="entry name" value="HcaT"/>
    <property type="match status" value="1"/>
</dbReference>
<evidence type="ECO:0000313" key="11">
    <source>
        <dbReference type="Proteomes" id="UP000076577"/>
    </source>
</evidence>
<feature type="transmembrane region" description="Helical" evidence="8">
    <location>
        <begin position="232"/>
        <end position="258"/>
    </location>
</feature>
<keyword evidence="3" id="KW-1003">Cell membrane</keyword>
<dbReference type="GO" id="GO:0015528">
    <property type="term" value="F:lactose:proton symporter activity"/>
    <property type="evidence" value="ECO:0007669"/>
    <property type="project" value="TreeGrafter"/>
</dbReference>
<evidence type="ECO:0000256" key="6">
    <source>
        <dbReference type="ARBA" id="ARBA00022989"/>
    </source>
</evidence>
<feature type="transmembrane region" description="Helical" evidence="8">
    <location>
        <begin position="100"/>
        <end position="117"/>
    </location>
</feature>
<feature type="transmembrane region" description="Helical" evidence="8">
    <location>
        <begin position="31"/>
        <end position="56"/>
    </location>
</feature>
<feature type="transmembrane region" description="Helical" evidence="8">
    <location>
        <begin position="68"/>
        <end position="88"/>
    </location>
</feature>
<evidence type="ECO:0000256" key="2">
    <source>
        <dbReference type="ARBA" id="ARBA00022448"/>
    </source>
</evidence>
<evidence type="ECO:0000256" key="3">
    <source>
        <dbReference type="ARBA" id="ARBA00022475"/>
    </source>
</evidence>
<dbReference type="Gene3D" id="1.20.1250.20">
    <property type="entry name" value="MFS general substrate transporter like domains"/>
    <property type="match status" value="2"/>
</dbReference>
<keyword evidence="5 8" id="KW-0812">Transmembrane</keyword>
<keyword evidence="4" id="KW-0997">Cell inner membrane</keyword>
<sequence>MSFMGTLHPHLYCFPMTMPRSTSPLGKPSNLFWIATGVSGLFAAFNFANAFFLAYFPLFLEQIKFTPVQIAFVIALPNIVRIFATPIMTSISDRAGRRRHSMALFSVVALLSFWVLIYASDYWVVIGLVIFLSIFYTPIQPLQDAYAYETVHTLGLNYGPMRSWGSIAFVVATLIGGWYLSFGEPADLLFLTVGSLGLLAVVAVLLPGMPSESRSVTKESVWSAEELRDPQFLLVVLSGGLLLGSFSALYAFASIYWLSVGISDAMVGGLWALGTLAEIGIFVWGAFFLRHLGAWGLMVTGGVASIIRWLLFPFATEAWSAIILQLLHAGSFGMVFLGVVSYLSKLVSNKRLATAQGLFQTAFGAVMGISGIASGWLYEVEQAYAFYLMSGICMAGVLTLLLVSKRV</sequence>
<name>A0A161V8T0_9HYPH</name>
<evidence type="ECO:0000256" key="7">
    <source>
        <dbReference type="ARBA" id="ARBA00023136"/>
    </source>
</evidence>
<dbReference type="Pfam" id="PF12832">
    <property type="entry name" value="MFS_1_like"/>
    <property type="match status" value="1"/>
</dbReference>
<evidence type="ECO:0000256" key="5">
    <source>
        <dbReference type="ARBA" id="ARBA00022692"/>
    </source>
</evidence>
<keyword evidence="7 8" id="KW-0472">Membrane</keyword>
<evidence type="ECO:0000256" key="1">
    <source>
        <dbReference type="ARBA" id="ARBA00004429"/>
    </source>
</evidence>
<feature type="transmembrane region" description="Helical" evidence="8">
    <location>
        <begin position="123"/>
        <end position="142"/>
    </location>
</feature>
<evidence type="ECO:0000313" key="10">
    <source>
        <dbReference type="EMBL" id="KZL21389.1"/>
    </source>
</evidence>
<dbReference type="SUPFAM" id="SSF103473">
    <property type="entry name" value="MFS general substrate transporter"/>
    <property type="match status" value="1"/>
</dbReference>
<feature type="transmembrane region" description="Helical" evidence="8">
    <location>
        <begin position="355"/>
        <end position="378"/>
    </location>
</feature>
<dbReference type="STRING" id="989403.SAMN05421798_105303"/>
<feature type="transmembrane region" description="Helical" evidence="8">
    <location>
        <begin position="270"/>
        <end position="289"/>
    </location>
</feature>
<dbReference type="EMBL" id="LMCB01000004">
    <property type="protein sequence ID" value="KZL21389.1"/>
    <property type="molecule type" value="Genomic_DNA"/>
</dbReference>
<comment type="subcellular location">
    <subcellularLocation>
        <location evidence="1">Cell inner membrane</location>
        <topology evidence="1">Multi-pass membrane protein</topology>
    </subcellularLocation>
</comment>
<accession>A0A161V8T0</accession>
<feature type="transmembrane region" description="Helical" evidence="8">
    <location>
        <begin position="188"/>
        <end position="211"/>
    </location>
</feature>
<dbReference type="InterPro" id="IPR020846">
    <property type="entry name" value="MFS_dom"/>
</dbReference>
<dbReference type="PROSITE" id="PS50850">
    <property type="entry name" value="MFS"/>
    <property type="match status" value="1"/>
</dbReference>
<keyword evidence="2" id="KW-0813">Transport</keyword>
<dbReference type="Proteomes" id="UP000076577">
    <property type="component" value="Unassembled WGS sequence"/>
</dbReference>